<dbReference type="Proteomes" id="UP000481861">
    <property type="component" value="Unassembled WGS sequence"/>
</dbReference>
<evidence type="ECO:0000256" key="1">
    <source>
        <dbReference type="SAM" id="Phobius"/>
    </source>
</evidence>
<keyword evidence="1" id="KW-0812">Transmembrane</keyword>
<sequence length="150" mass="17115">MSNVHGTMSNPDRSLHLHEHSAYELFAIITVAFVCAHILSYYTIKLAKPVINSTIRFSKRVVNFTLRYAVKFPGFAVRCMEALLITCLCVLARLVVVSAALVITIVDWYSHFVEGVRLNLGKAEQTLSNTLERWARQIRPEEIEEMAQQY</sequence>
<evidence type="ECO:0000313" key="3">
    <source>
        <dbReference type="Proteomes" id="UP000481861"/>
    </source>
</evidence>
<proteinExistence type="predicted"/>
<gene>
    <name evidence="2" type="ORF">BDV95DRAFT_600943</name>
</gene>
<accession>A0A7C8MH99</accession>
<feature type="transmembrane region" description="Helical" evidence="1">
    <location>
        <begin position="82"/>
        <end position="109"/>
    </location>
</feature>
<protein>
    <submittedName>
        <fullName evidence="2">Uncharacterized protein</fullName>
    </submittedName>
</protein>
<reference evidence="2 3" key="1">
    <citation type="submission" date="2020-01" db="EMBL/GenBank/DDBJ databases">
        <authorList>
            <consortium name="DOE Joint Genome Institute"/>
            <person name="Haridas S."/>
            <person name="Albert R."/>
            <person name="Binder M."/>
            <person name="Bloem J."/>
            <person name="Labutti K."/>
            <person name="Salamov A."/>
            <person name="Andreopoulos B."/>
            <person name="Baker S.E."/>
            <person name="Barry K."/>
            <person name="Bills G."/>
            <person name="Bluhm B.H."/>
            <person name="Cannon C."/>
            <person name="Castanera R."/>
            <person name="Culley D.E."/>
            <person name="Daum C."/>
            <person name="Ezra D."/>
            <person name="Gonzalez J.B."/>
            <person name="Henrissat B."/>
            <person name="Kuo A."/>
            <person name="Liang C."/>
            <person name="Lipzen A."/>
            <person name="Lutzoni F."/>
            <person name="Magnuson J."/>
            <person name="Mondo S."/>
            <person name="Nolan M."/>
            <person name="Ohm R."/>
            <person name="Pangilinan J."/>
            <person name="Park H.-J.H."/>
            <person name="Ramirez L."/>
            <person name="Alfaro M."/>
            <person name="Sun H."/>
            <person name="Tritt A."/>
            <person name="Yoshinaga Y."/>
            <person name="Zwiers L.-H.L."/>
            <person name="Turgeon B.G."/>
            <person name="Goodwin S.B."/>
            <person name="Spatafora J.W."/>
            <person name="Crous P.W."/>
            <person name="Grigoriev I.V."/>
        </authorList>
    </citation>
    <scope>NUCLEOTIDE SEQUENCE [LARGE SCALE GENOMIC DNA]</scope>
    <source>
        <strain evidence="2 3">CBS 611.86</strain>
    </source>
</reference>
<keyword evidence="1" id="KW-1133">Transmembrane helix</keyword>
<feature type="transmembrane region" description="Helical" evidence="1">
    <location>
        <begin position="21"/>
        <end position="44"/>
    </location>
</feature>
<name>A0A7C8MH99_9PLEO</name>
<organism evidence="2 3">
    <name type="scientific">Massariosphaeria phaeospora</name>
    <dbReference type="NCBI Taxonomy" id="100035"/>
    <lineage>
        <taxon>Eukaryota</taxon>
        <taxon>Fungi</taxon>
        <taxon>Dikarya</taxon>
        <taxon>Ascomycota</taxon>
        <taxon>Pezizomycotina</taxon>
        <taxon>Dothideomycetes</taxon>
        <taxon>Pleosporomycetidae</taxon>
        <taxon>Pleosporales</taxon>
        <taxon>Pleosporales incertae sedis</taxon>
        <taxon>Massariosphaeria</taxon>
    </lineage>
</organism>
<dbReference type="AlphaFoldDB" id="A0A7C8MH99"/>
<keyword evidence="1" id="KW-0472">Membrane</keyword>
<keyword evidence="3" id="KW-1185">Reference proteome</keyword>
<comment type="caution">
    <text evidence="2">The sequence shown here is derived from an EMBL/GenBank/DDBJ whole genome shotgun (WGS) entry which is preliminary data.</text>
</comment>
<evidence type="ECO:0000313" key="2">
    <source>
        <dbReference type="EMBL" id="KAF2878276.1"/>
    </source>
</evidence>
<dbReference type="EMBL" id="JAADJZ010000001">
    <property type="protein sequence ID" value="KAF2878276.1"/>
    <property type="molecule type" value="Genomic_DNA"/>
</dbReference>